<name>A0A813GN67_POLGL</name>
<evidence type="ECO:0000313" key="3">
    <source>
        <dbReference type="Proteomes" id="UP000654075"/>
    </source>
</evidence>
<gene>
    <name evidence="2" type="ORF">PGLA1383_LOCUS41304</name>
</gene>
<evidence type="ECO:0000256" key="1">
    <source>
        <dbReference type="SAM" id="MobiDB-lite"/>
    </source>
</evidence>
<organism evidence="2 3">
    <name type="scientific">Polarella glacialis</name>
    <name type="common">Dinoflagellate</name>
    <dbReference type="NCBI Taxonomy" id="89957"/>
    <lineage>
        <taxon>Eukaryota</taxon>
        <taxon>Sar</taxon>
        <taxon>Alveolata</taxon>
        <taxon>Dinophyceae</taxon>
        <taxon>Suessiales</taxon>
        <taxon>Suessiaceae</taxon>
        <taxon>Polarella</taxon>
    </lineage>
</organism>
<keyword evidence="3" id="KW-1185">Reference proteome</keyword>
<sequence>MAWEWRIFCCKLCLEGRQRKTDSCAADDSDSESDAESTPEFSCAAPTADKDNDEADAHHSTWTGREWDSLFRFVDRDAAAAANSTVQAGGVAGAAIPGQSLDQQLQFAGVLLGGAYDSFGARMPEQSPPPSL</sequence>
<feature type="region of interest" description="Disordered" evidence="1">
    <location>
        <begin position="21"/>
        <end position="61"/>
    </location>
</feature>
<dbReference type="AlphaFoldDB" id="A0A813GN67"/>
<comment type="caution">
    <text evidence="2">The sequence shown here is derived from an EMBL/GenBank/DDBJ whole genome shotgun (WGS) entry which is preliminary data.</text>
</comment>
<dbReference type="EMBL" id="CAJNNV010028322">
    <property type="protein sequence ID" value="CAE8624113.1"/>
    <property type="molecule type" value="Genomic_DNA"/>
</dbReference>
<dbReference type="Proteomes" id="UP000654075">
    <property type="component" value="Unassembled WGS sequence"/>
</dbReference>
<protein>
    <submittedName>
        <fullName evidence="2">Uncharacterized protein</fullName>
    </submittedName>
</protein>
<evidence type="ECO:0000313" key="2">
    <source>
        <dbReference type="EMBL" id="CAE8624113.1"/>
    </source>
</evidence>
<feature type="non-terminal residue" evidence="2">
    <location>
        <position position="132"/>
    </location>
</feature>
<accession>A0A813GN67</accession>
<feature type="compositionally biased region" description="Acidic residues" evidence="1">
    <location>
        <begin position="25"/>
        <end position="37"/>
    </location>
</feature>
<proteinExistence type="predicted"/>
<reference evidence="2" key="1">
    <citation type="submission" date="2021-02" db="EMBL/GenBank/DDBJ databases">
        <authorList>
            <person name="Dougan E. K."/>
            <person name="Rhodes N."/>
            <person name="Thang M."/>
            <person name="Chan C."/>
        </authorList>
    </citation>
    <scope>NUCLEOTIDE SEQUENCE</scope>
</reference>